<comment type="caution">
    <text evidence="2">The sequence shown here is derived from an EMBL/GenBank/DDBJ whole genome shotgun (WGS) entry which is preliminary data.</text>
</comment>
<dbReference type="CDD" id="cd00303">
    <property type="entry name" value="retropepsin_like"/>
    <property type="match status" value="1"/>
</dbReference>
<sequence>MEIAKEEDIKWPKPMRADLSKRNQNQFCRFHKEVGSQRGNYERKDYDRRDNDQDRNPKPRGPVINMIFGGPTAAGSSRNSRKAYAREVMTVVGEAPKRVKTEVSIGFDDSDLEGVKFPHDDPLVIIPVIGNSETKRVLVDNGASVDILFHDAFIKMGYTDSQLTPSNMPIYGFNGVESKVEGTIQLPMTMGQGMNTSTQMLNFIVIKATSTYNAILGRTGLHAFKAVASSYHLKIKFPTKNGIGEERGDLLAGQSLLKSDRVKVDLAVGAYHEDSRSNIF</sequence>
<proteinExistence type="predicted"/>
<feature type="region of interest" description="Disordered" evidence="1">
    <location>
        <begin position="1"/>
        <end position="81"/>
    </location>
</feature>
<evidence type="ECO:0000313" key="3">
    <source>
        <dbReference type="Proteomes" id="UP001237642"/>
    </source>
</evidence>
<accession>A0AAD8HWM8</accession>
<feature type="compositionally biased region" description="Basic and acidic residues" evidence="1">
    <location>
        <begin position="30"/>
        <end position="57"/>
    </location>
</feature>
<protein>
    <recommendedName>
        <fullName evidence="4">Peptidase A2 domain-containing protein</fullName>
    </recommendedName>
</protein>
<dbReference type="Gene3D" id="2.40.70.10">
    <property type="entry name" value="Acid Proteases"/>
    <property type="match status" value="1"/>
</dbReference>
<name>A0AAD8HWM8_9APIA</name>
<dbReference type="AlphaFoldDB" id="A0AAD8HWM8"/>
<dbReference type="Proteomes" id="UP001237642">
    <property type="component" value="Unassembled WGS sequence"/>
</dbReference>
<reference evidence="2" key="2">
    <citation type="submission" date="2023-05" db="EMBL/GenBank/DDBJ databases">
        <authorList>
            <person name="Schelkunov M.I."/>
        </authorList>
    </citation>
    <scope>NUCLEOTIDE SEQUENCE</scope>
    <source>
        <strain evidence="2">Hsosn_3</strain>
        <tissue evidence="2">Leaf</tissue>
    </source>
</reference>
<dbReference type="PANTHER" id="PTHR33240">
    <property type="entry name" value="OS08G0508500 PROTEIN"/>
    <property type="match status" value="1"/>
</dbReference>
<organism evidence="2 3">
    <name type="scientific">Heracleum sosnowskyi</name>
    <dbReference type="NCBI Taxonomy" id="360622"/>
    <lineage>
        <taxon>Eukaryota</taxon>
        <taxon>Viridiplantae</taxon>
        <taxon>Streptophyta</taxon>
        <taxon>Embryophyta</taxon>
        <taxon>Tracheophyta</taxon>
        <taxon>Spermatophyta</taxon>
        <taxon>Magnoliopsida</taxon>
        <taxon>eudicotyledons</taxon>
        <taxon>Gunneridae</taxon>
        <taxon>Pentapetalae</taxon>
        <taxon>asterids</taxon>
        <taxon>campanulids</taxon>
        <taxon>Apiales</taxon>
        <taxon>Apiaceae</taxon>
        <taxon>Apioideae</taxon>
        <taxon>apioid superclade</taxon>
        <taxon>Tordylieae</taxon>
        <taxon>Tordyliinae</taxon>
        <taxon>Heracleum</taxon>
    </lineage>
</organism>
<keyword evidence="3" id="KW-1185">Reference proteome</keyword>
<dbReference type="InterPro" id="IPR021109">
    <property type="entry name" value="Peptidase_aspartic_dom_sf"/>
</dbReference>
<reference evidence="2" key="1">
    <citation type="submission" date="2023-02" db="EMBL/GenBank/DDBJ databases">
        <title>Genome of toxic invasive species Heracleum sosnowskyi carries increased number of genes despite the absence of recent whole-genome duplications.</title>
        <authorList>
            <person name="Schelkunov M."/>
            <person name="Shtratnikova V."/>
            <person name="Makarenko M."/>
            <person name="Klepikova A."/>
            <person name="Omelchenko D."/>
            <person name="Novikova G."/>
            <person name="Obukhova E."/>
            <person name="Bogdanov V."/>
            <person name="Penin A."/>
            <person name="Logacheva M."/>
        </authorList>
    </citation>
    <scope>NUCLEOTIDE SEQUENCE</scope>
    <source>
        <strain evidence="2">Hsosn_3</strain>
        <tissue evidence="2">Leaf</tissue>
    </source>
</reference>
<evidence type="ECO:0000313" key="2">
    <source>
        <dbReference type="EMBL" id="KAK1374857.1"/>
    </source>
</evidence>
<dbReference type="SUPFAM" id="SSF50630">
    <property type="entry name" value="Acid proteases"/>
    <property type="match status" value="1"/>
</dbReference>
<evidence type="ECO:0008006" key="4">
    <source>
        <dbReference type="Google" id="ProtNLM"/>
    </source>
</evidence>
<dbReference type="EMBL" id="JAUIZM010000007">
    <property type="protein sequence ID" value="KAK1374857.1"/>
    <property type="molecule type" value="Genomic_DNA"/>
</dbReference>
<dbReference type="PANTHER" id="PTHR33240:SF15">
    <property type="entry name" value="GAG-PRO-LIKE PROTEIN"/>
    <property type="match status" value="1"/>
</dbReference>
<feature type="compositionally biased region" description="Basic and acidic residues" evidence="1">
    <location>
        <begin position="1"/>
        <end position="21"/>
    </location>
</feature>
<gene>
    <name evidence="2" type="ORF">POM88_031050</name>
</gene>
<evidence type="ECO:0000256" key="1">
    <source>
        <dbReference type="SAM" id="MobiDB-lite"/>
    </source>
</evidence>